<protein>
    <submittedName>
        <fullName evidence="3">DUF748 domain-containing protein</fullName>
    </submittedName>
</protein>
<keyword evidence="2" id="KW-1133">Transmembrane helix</keyword>
<reference evidence="3 4" key="1">
    <citation type="submission" date="2022-10" db="EMBL/GenBank/DDBJ databases">
        <title>High-quality genome sequences of two octocoral-associated bacteria, Endozoicomonas euniceicola EF212 and Endozoicomonas gorgoniicola PS125.</title>
        <authorList>
            <person name="Chiou Y.-J."/>
            <person name="Chen Y.-H."/>
        </authorList>
    </citation>
    <scope>NUCLEOTIDE SEQUENCE [LARGE SCALE GENOMIC DNA]</scope>
    <source>
        <strain evidence="3 4">PS125</strain>
    </source>
</reference>
<evidence type="ECO:0000256" key="2">
    <source>
        <dbReference type="SAM" id="Phobius"/>
    </source>
</evidence>
<dbReference type="PANTHER" id="PTHR30441">
    <property type="entry name" value="DUF748 DOMAIN-CONTAINING PROTEIN"/>
    <property type="match status" value="1"/>
</dbReference>
<dbReference type="PANTHER" id="PTHR30441:SF8">
    <property type="entry name" value="DUF748 DOMAIN-CONTAINING PROTEIN"/>
    <property type="match status" value="1"/>
</dbReference>
<gene>
    <name evidence="3" type="ORF">NX722_25335</name>
</gene>
<evidence type="ECO:0000313" key="4">
    <source>
        <dbReference type="Proteomes" id="UP001209854"/>
    </source>
</evidence>
<dbReference type="Gene3D" id="3.30.1330.60">
    <property type="entry name" value="OmpA-like domain"/>
    <property type="match status" value="1"/>
</dbReference>
<keyword evidence="2" id="KW-0472">Membrane</keyword>
<evidence type="ECO:0000256" key="1">
    <source>
        <dbReference type="SAM" id="MobiDB-lite"/>
    </source>
</evidence>
<comment type="caution">
    <text evidence="3">The sequence shown here is derived from an EMBL/GenBank/DDBJ whole genome shotgun (WGS) entry which is preliminary data.</text>
</comment>
<dbReference type="InterPro" id="IPR036737">
    <property type="entry name" value="OmpA-like_sf"/>
</dbReference>
<feature type="compositionally biased region" description="Basic and acidic residues" evidence="1">
    <location>
        <begin position="128"/>
        <end position="137"/>
    </location>
</feature>
<keyword evidence="2" id="KW-0812">Transmembrane</keyword>
<organism evidence="3 4">
    <name type="scientific">Endozoicomonas gorgoniicola</name>
    <dbReference type="NCBI Taxonomy" id="1234144"/>
    <lineage>
        <taxon>Bacteria</taxon>
        <taxon>Pseudomonadati</taxon>
        <taxon>Pseudomonadota</taxon>
        <taxon>Gammaproteobacteria</taxon>
        <taxon>Oceanospirillales</taxon>
        <taxon>Endozoicomonadaceae</taxon>
        <taxon>Endozoicomonas</taxon>
    </lineage>
</organism>
<feature type="transmembrane region" description="Helical" evidence="2">
    <location>
        <begin position="7"/>
        <end position="31"/>
    </location>
</feature>
<dbReference type="EMBL" id="JAPFCC010000001">
    <property type="protein sequence ID" value="MCW7555891.1"/>
    <property type="molecule type" value="Genomic_DNA"/>
</dbReference>
<dbReference type="Pfam" id="PF05359">
    <property type="entry name" value="DUF748"/>
    <property type="match status" value="1"/>
</dbReference>
<dbReference type="InterPro" id="IPR052894">
    <property type="entry name" value="AsmA-related"/>
</dbReference>
<dbReference type="Proteomes" id="UP001209854">
    <property type="component" value="Unassembled WGS sequence"/>
</dbReference>
<dbReference type="InterPro" id="IPR008023">
    <property type="entry name" value="DUF748"/>
</dbReference>
<proteinExistence type="predicted"/>
<sequence length="748" mass="82765">MRRFIKAVILGVTFYALFGFAILPATLHLAINLFSPRIINQPLHLGGIHLNPFSLRLTLQSLKIGDLQDPILGFSELSVQAGWNSLSGTPHIRAIELNDPVARIVLDEQGEINLSHLLHSNDLSPSAESKREQKSQSEQESVDFSLTLDSLSINNANIHFMDQLIAEQSGQPFTVALDSLNLKLQNFNWPESTSTYSIEGNIQEQGRLALSGNVQLPARKVSTQVDISQLDITSLQPYVTSFSYVGLNRGFLTLSAKLDWLPESGLSALAQINLDQLKLVDRRDQSDVLAWKSLALQPIEYHQHSNSLTINQIQLQQPNVKIAIDQSLNVNLASLLKQSGLKQSGLKQGDLTAEQPHQDTDSPISFSIRQFDIENAFIDFADHSFQPGFATPIRRLNGQLNGLALPTDQTATLVLKGQVDRYSPVNIKASLIPSKPLDTTSISMSFNDVELTTLTPYSGRFAGYLIEKGHMDLDLNYQVTDAQLKAHNAMLLDNLTLGEPVDSQEAIELPLKLAIALLKDRNGHIDIQLPVSGDLNNPEFELGSFMRMALTNMLSNIVAAPFDFLASLVGGDAETMSSVQFAPGTPVIPLQQTDSLNQLFVALYERPEVELEIRGTASIREDWPLIAQAKIEDAIELSWQDYQAVNTLDNDILTEDIRLELMAQLAEAQAINIESASTLKAINQQLVSQWPYDEIALRGLAIERSKSIKNYLVEQGLSPERLFILNADTTEQQVSGRGVETRMEIKVL</sequence>
<name>A0ABT3N2P6_9GAMM</name>
<feature type="region of interest" description="Disordered" evidence="1">
    <location>
        <begin position="121"/>
        <end position="141"/>
    </location>
</feature>
<keyword evidence="4" id="KW-1185">Reference proteome</keyword>
<dbReference type="RefSeq" id="WP_262565628.1">
    <property type="nucleotide sequence ID" value="NZ_JAPFCC010000001.1"/>
</dbReference>
<accession>A0ABT3N2P6</accession>
<evidence type="ECO:0000313" key="3">
    <source>
        <dbReference type="EMBL" id="MCW7555891.1"/>
    </source>
</evidence>